<comment type="caution">
    <text evidence="5">The sequence shown here is derived from an EMBL/GenBank/DDBJ whole genome shotgun (WGS) entry which is preliminary data.</text>
</comment>
<dbReference type="HAMAP" id="MF_00649">
    <property type="entry name" value="DNA_gyrase_inhibitor_YacG"/>
    <property type="match status" value="1"/>
</dbReference>
<dbReference type="OrthoDB" id="9809663at2"/>
<dbReference type="RefSeq" id="WP_116685450.1">
    <property type="nucleotide sequence ID" value="NZ_CAWNYD010000001.1"/>
</dbReference>
<keyword evidence="1 3" id="KW-0479">Metal-binding</keyword>
<evidence type="ECO:0000313" key="6">
    <source>
        <dbReference type="Proteomes" id="UP000244906"/>
    </source>
</evidence>
<keyword evidence="6" id="KW-1185">Reference proteome</keyword>
<name>A0A2V1GXG4_9GAMM</name>
<dbReference type="InterPro" id="IPR013088">
    <property type="entry name" value="Znf_NHR/GATA"/>
</dbReference>
<evidence type="ECO:0000256" key="2">
    <source>
        <dbReference type="ARBA" id="ARBA00022833"/>
    </source>
</evidence>
<gene>
    <name evidence="3" type="primary">yacG</name>
    <name evidence="5" type="ORF">DC094_02215</name>
</gene>
<feature type="region of interest" description="Disordered" evidence="4">
    <location>
        <begin position="51"/>
        <end position="70"/>
    </location>
</feature>
<sequence length="70" mass="8330">MTDQTSKSEQRIHRCPQCKKSMIWSTDNPWRPFCCERCRQIDFGDWADEKHRIAGDPVPNNSQDLEDDYL</sequence>
<feature type="binding site" evidence="3">
    <location>
        <position position="34"/>
    </location>
    <ligand>
        <name>Zn(2+)</name>
        <dbReference type="ChEBI" id="CHEBI:29105"/>
    </ligand>
</feature>
<accession>A0A2V1GXG4</accession>
<comment type="function">
    <text evidence="3">Inhibits all the catalytic activities of DNA gyrase by preventing its interaction with DNA. Acts by binding directly to the C-terminal domain of GyrB, which probably disrupts DNA binding by the gyrase.</text>
</comment>
<proteinExistence type="inferred from homology"/>
<feature type="binding site" evidence="3">
    <location>
        <position position="15"/>
    </location>
    <ligand>
        <name>Zn(2+)</name>
        <dbReference type="ChEBI" id="CHEBI:29105"/>
    </ligand>
</feature>
<dbReference type="GO" id="GO:0008270">
    <property type="term" value="F:zinc ion binding"/>
    <property type="evidence" value="ECO:0007669"/>
    <property type="project" value="UniProtKB-UniRule"/>
</dbReference>
<evidence type="ECO:0000313" key="5">
    <source>
        <dbReference type="EMBL" id="PVZ71861.1"/>
    </source>
</evidence>
<comment type="similarity">
    <text evidence="3">Belongs to the DNA gyrase inhibitor YacG family.</text>
</comment>
<dbReference type="Gene3D" id="3.30.50.10">
    <property type="entry name" value="Erythroid Transcription Factor GATA-1, subunit A"/>
    <property type="match status" value="1"/>
</dbReference>
<dbReference type="InterPro" id="IPR005584">
    <property type="entry name" value="DNA_gyrase_inhibitor_YacG"/>
</dbReference>
<dbReference type="Proteomes" id="UP000244906">
    <property type="component" value="Unassembled WGS sequence"/>
</dbReference>
<dbReference type="AlphaFoldDB" id="A0A2V1GXG4"/>
<evidence type="ECO:0000256" key="4">
    <source>
        <dbReference type="SAM" id="MobiDB-lite"/>
    </source>
</evidence>
<evidence type="ECO:0000256" key="1">
    <source>
        <dbReference type="ARBA" id="ARBA00022723"/>
    </source>
</evidence>
<feature type="binding site" evidence="3">
    <location>
        <position position="38"/>
    </location>
    <ligand>
        <name>Zn(2+)</name>
        <dbReference type="ChEBI" id="CHEBI:29105"/>
    </ligand>
</feature>
<reference evidence="5 6" key="1">
    <citation type="submission" date="2018-04" db="EMBL/GenBank/DDBJ databases">
        <title>Thalassorhabdus spongiae gen. nov., sp. nov., isolated from a marine sponge in South-West Iceland.</title>
        <authorList>
            <person name="Knobloch S."/>
            <person name="Daussin A."/>
            <person name="Johannsson R."/>
            <person name="Marteinsson V.T."/>
        </authorList>
    </citation>
    <scope>NUCLEOTIDE SEQUENCE [LARGE SCALE GENOMIC DNA]</scope>
    <source>
        <strain evidence="5 6">Hp12</strain>
    </source>
</reference>
<keyword evidence="2 3" id="KW-0862">Zinc</keyword>
<dbReference type="GO" id="GO:0006355">
    <property type="term" value="P:regulation of DNA-templated transcription"/>
    <property type="evidence" value="ECO:0007669"/>
    <property type="project" value="InterPro"/>
</dbReference>
<dbReference type="EMBL" id="QDDL01000001">
    <property type="protein sequence ID" value="PVZ71861.1"/>
    <property type="molecule type" value="Genomic_DNA"/>
</dbReference>
<comment type="cofactor">
    <cofactor evidence="3">
        <name>Zn(2+)</name>
        <dbReference type="ChEBI" id="CHEBI:29105"/>
    </cofactor>
    <text evidence="3">Binds 1 zinc ion.</text>
</comment>
<evidence type="ECO:0000256" key="3">
    <source>
        <dbReference type="HAMAP-Rule" id="MF_00649"/>
    </source>
</evidence>
<dbReference type="PANTHER" id="PTHR36150">
    <property type="entry name" value="DNA GYRASE INHIBITOR YACG"/>
    <property type="match status" value="1"/>
</dbReference>
<feature type="binding site" evidence="3">
    <location>
        <position position="18"/>
    </location>
    <ligand>
        <name>Zn(2+)</name>
        <dbReference type="ChEBI" id="CHEBI:29105"/>
    </ligand>
</feature>
<dbReference type="SUPFAM" id="SSF57716">
    <property type="entry name" value="Glucocorticoid receptor-like (DNA-binding domain)"/>
    <property type="match status" value="1"/>
</dbReference>
<protein>
    <recommendedName>
        <fullName evidence="3">DNA gyrase inhibitor YacG</fullName>
    </recommendedName>
</protein>
<dbReference type="Pfam" id="PF03884">
    <property type="entry name" value="YacG"/>
    <property type="match status" value="1"/>
</dbReference>
<dbReference type="GO" id="GO:0008657">
    <property type="term" value="F:DNA topoisomerase type II (double strand cut, ATP-hydrolyzing) inhibitor activity"/>
    <property type="evidence" value="ECO:0007669"/>
    <property type="project" value="UniProtKB-UniRule"/>
</dbReference>
<comment type="subunit">
    <text evidence="3">Interacts with GyrB.</text>
</comment>
<dbReference type="PANTHER" id="PTHR36150:SF1">
    <property type="entry name" value="DNA GYRASE INHIBITOR YACG"/>
    <property type="match status" value="1"/>
</dbReference>
<organism evidence="5 6">
    <name type="scientific">Pelagibaculum spongiae</name>
    <dbReference type="NCBI Taxonomy" id="2080658"/>
    <lineage>
        <taxon>Bacteria</taxon>
        <taxon>Pseudomonadati</taxon>
        <taxon>Pseudomonadota</taxon>
        <taxon>Gammaproteobacteria</taxon>
        <taxon>Oceanospirillales</taxon>
        <taxon>Pelagibaculum</taxon>
    </lineage>
</organism>